<proteinExistence type="predicted"/>
<evidence type="ECO:0000256" key="1">
    <source>
        <dbReference type="SAM" id="MobiDB-lite"/>
    </source>
</evidence>
<protein>
    <submittedName>
        <fullName evidence="2">Uncharacterized protein</fullName>
    </submittedName>
</protein>
<name>A0A382WIT8_9ZZZZ</name>
<feature type="compositionally biased region" description="Polar residues" evidence="1">
    <location>
        <begin position="35"/>
        <end position="53"/>
    </location>
</feature>
<gene>
    <name evidence="2" type="ORF">METZ01_LOCUS411621</name>
</gene>
<reference evidence="2" key="1">
    <citation type="submission" date="2018-05" db="EMBL/GenBank/DDBJ databases">
        <authorList>
            <person name="Lanie J.A."/>
            <person name="Ng W.-L."/>
            <person name="Kazmierczak K.M."/>
            <person name="Andrzejewski T.M."/>
            <person name="Davidsen T.M."/>
            <person name="Wayne K.J."/>
            <person name="Tettelin H."/>
            <person name="Glass J.I."/>
            <person name="Rusch D."/>
            <person name="Podicherti R."/>
            <person name="Tsui H.-C.T."/>
            <person name="Winkler M.E."/>
        </authorList>
    </citation>
    <scope>NUCLEOTIDE SEQUENCE</scope>
</reference>
<accession>A0A382WIT8</accession>
<sequence>MRHLQIILLIFLFSFVIFSCGEKEEYDSWEKQGHTPLSSPSDLTATGASGLVN</sequence>
<organism evidence="2">
    <name type="scientific">marine metagenome</name>
    <dbReference type="NCBI Taxonomy" id="408172"/>
    <lineage>
        <taxon>unclassified sequences</taxon>
        <taxon>metagenomes</taxon>
        <taxon>ecological metagenomes</taxon>
    </lineage>
</organism>
<dbReference type="EMBL" id="UINC01160234">
    <property type="protein sequence ID" value="SVD58767.1"/>
    <property type="molecule type" value="Genomic_DNA"/>
</dbReference>
<feature type="non-terminal residue" evidence="2">
    <location>
        <position position="53"/>
    </location>
</feature>
<evidence type="ECO:0000313" key="2">
    <source>
        <dbReference type="EMBL" id="SVD58767.1"/>
    </source>
</evidence>
<dbReference type="PROSITE" id="PS51257">
    <property type="entry name" value="PROKAR_LIPOPROTEIN"/>
    <property type="match status" value="1"/>
</dbReference>
<feature type="region of interest" description="Disordered" evidence="1">
    <location>
        <begin position="29"/>
        <end position="53"/>
    </location>
</feature>
<dbReference type="AlphaFoldDB" id="A0A382WIT8"/>